<organism evidence="1 2">
    <name type="scientific">Robinsoniella peoriensis</name>
    <dbReference type="NCBI Taxonomy" id="180332"/>
    <lineage>
        <taxon>Bacteria</taxon>
        <taxon>Bacillati</taxon>
        <taxon>Bacillota</taxon>
        <taxon>Clostridia</taxon>
        <taxon>Lachnospirales</taxon>
        <taxon>Lachnospiraceae</taxon>
        <taxon>Robinsoniella</taxon>
    </lineage>
</organism>
<proteinExistence type="predicted"/>
<gene>
    <name evidence="1" type="ORF">DSM106044_02159</name>
</gene>
<dbReference type="STRING" id="180332.GCA_000797495_03936"/>
<keyword evidence="2" id="KW-1185">Reference proteome</keyword>
<comment type="caution">
    <text evidence="1">The sequence shown here is derived from an EMBL/GenBank/DDBJ whole genome shotgun (WGS) entry which is preliminary data.</text>
</comment>
<dbReference type="AlphaFoldDB" id="A0A4U8Q8T2"/>
<evidence type="ECO:0008006" key="3">
    <source>
        <dbReference type="Google" id="ProtNLM"/>
    </source>
</evidence>
<dbReference type="Proteomes" id="UP000306509">
    <property type="component" value="Unassembled WGS sequence"/>
</dbReference>
<evidence type="ECO:0000313" key="2">
    <source>
        <dbReference type="Proteomes" id="UP000306509"/>
    </source>
</evidence>
<evidence type="ECO:0000313" key="1">
    <source>
        <dbReference type="EMBL" id="TLD00959.1"/>
    </source>
</evidence>
<protein>
    <recommendedName>
        <fullName evidence="3">Peptidase C39-like domain-containing protein</fullName>
    </recommendedName>
</protein>
<reference evidence="1 2" key="1">
    <citation type="journal article" date="2019" name="Anaerobe">
        <title>Detection of Robinsoniella peoriensis in multiple bone samples of a trauma patient.</title>
        <authorList>
            <person name="Schrottner P."/>
            <person name="Hartwich K."/>
            <person name="Bunk B."/>
            <person name="Schober I."/>
            <person name="Helbig S."/>
            <person name="Rudolph W.W."/>
            <person name="Gunzer F."/>
        </authorList>
    </citation>
    <scope>NUCLEOTIDE SEQUENCE [LARGE SCALE GENOMIC DNA]</scope>
    <source>
        <strain evidence="1 2">DSM 106044</strain>
    </source>
</reference>
<sequence length="204" mass="23379">MKKELPYFNIGDSFGGNQDWFHNFLMHMGGCAAATACDSCIYFALHRDVRDLYPFDVSHITKEDYEAFAMKMKPYLRPRAGGIKKLTIYMDGLCKYLQSLGKGDFISMEGFSGDHSYDEAASFIIALIDQGYPIPYLMLKHTDCKFKDFSWHWFLLVGYEQSESDVLVTAASYGKATVFSLRELWHTGYEEKGGMIRYQLNNPV</sequence>
<dbReference type="RefSeq" id="WP_044293046.1">
    <property type="nucleotide sequence ID" value="NZ_JBHTNY010000003.1"/>
</dbReference>
<name>A0A4U8Q8T2_9FIRM</name>
<accession>A0A4U8Q8T2</accession>
<dbReference type="EMBL" id="QGQD01000045">
    <property type="protein sequence ID" value="TLD00959.1"/>
    <property type="molecule type" value="Genomic_DNA"/>
</dbReference>